<name>A0A6G1ESC8_9ORYZ</name>
<dbReference type="EMBL" id="SPHZ02000003">
    <property type="protein sequence ID" value="KAF0927540.1"/>
    <property type="molecule type" value="Genomic_DNA"/>
</dbReference>
<reference evidence="1 2" key="1">
    <citation type="submission" date="2019-11" db="EMBL/GenBank/DDBJ databases">
        <title>Whole genome sequence of Oryza granulata.</title>
        <authorList>
            <person name="Li W."/>
        </authorList>
    </citation>
    <scope>NUCLEOTIDE SEQUENCE [LARGE SCALE GENOMIC DNA]</scope>
    <source>
        <strain evidence="2">cv. Menghai</strain>
        <tissue evidence="1">Leaf</tissue>
    </source>
</reference>
<sequence length="66" mass="7214">MASSSGINIIGVSSSDISIQGDTGCFLHLQFLCCCAWISLPVYFGRLVSTGCSYCIAMYVYMDNWN</sequence>
<organism evidence="1 2">
    <name type="scientific">Oryza meyeriana var. granulata</name>
    <dbReference type="NCBI Taxonomy" id="110450"/>
    <lineage>
        <taxon>Eukaryota</taxon>
        <taxon>Viridiplantae</taxon>
        <taxon>Streptophyta</taxon>
        <taxon>Embryophyta</taxon>
        <taxon>Tracheophyta</taxon>
        <taxon>Spermatophyta</taxon>
        <taxon>Magnoliopsida</taxon>
        <taxon>Liliopsida</taxon>
        <taxon>Poales</taxon>
        <taxon>Poaceae</taxon>
        <taxon>BOP clade</taxon>
        <taxon>Oryzoideae</taxon>
        <taxon>Oryzeae</taxon>
        <taxon>Oryzinae</taxon>
        <taxon>Oryza</taxon>
        <taxon>Oryza meyeriana</taxon>
    </lineage>
</organism>
<dbReference type="AlphaFoldDB" id="A0A6G1ESC8"/>
<evidence type="ECO:0000313" key="1">
    <source>
        <dbReference type="EMBL" id="KAF0927540.1"/>
    </source>
</evidence>
<protein>
    <submittedName>
        <fullName evidence="1">Uncharacterized protein</fullName>
    </submittedName>
</protein>
<accession>A0A6G1ESC8</accession>
<evidence type="ECO:0000313" key="2">
    <source>
        <dbReference type="Proteomes" id="UP000479710"/>
    </source>
</evidence>
<proteinExistence type="predicted"/>
<keyword evidence="2" id="KW-1185">Reference proteome</keyword>
<gene>
    <name evidence="1" type="ORF">E2562_034179</name>
</gene>
<dbReference type="Proteomes" id="UP000479710">
    <property type="component" value="Unassembled WGS sequence"/>
</dbReference>
<comment type="caution">
    <text evidence="1">The sequence shown here is derived from an EMBL/GenBank/DDBJ whole genome shotgun (WGS) entry which is preliminary data.</text>
</comment>